<dbReference type="PANTHER" id="PTHR16305">
    <property type="entry name" value="TESTICULAR SOLUBLE ADENYLYL CYCLASE"/>
    <property type="match status" value="1"/>
</dbReference>
<dbReference type="InterPro" id="IPR019734">
    <property type="entry name" value="TPR_rpt"/>
</dbReference>
<dbReference type="SUPFAM" id="SSF46894">
    <property type="entry name" value="C-terminal effector domain of the bipartite response regulators"/>
    <property type="match status" value="1"/>
</dbReference>
<dbReference type="GO" id="GO:0004016">
    <property type="term" value="F:adenylate cyclase activity"/>
    <property type="evidence" value="ECO:0007669"/>
    <property type="project" value="TreeGrafter"/>
</dbReference>
<dbReference type="CDD" id="cd06170">
    <property type="entry name" value="LuxR_C_like"/>
    <property type="match status" value="1"/>
</dbReference>
<dbReference type="Pfam" id="PF00196">
    <property type="entry name" value="GerE"/>
    <property type="match status" value="1"/>
</dbReference>
<keyword evidence="1" id="KW-0547">Nucleotide-binding</keyword>
<proteinExistence type="predicted"/>
<evidence type="ECO:0000256" key="2">
    <source>
        <dbReference type="ARBA" id="ARBA00022840"/>
    </source>
</evidence>
<dbReference type="InterPro" id="IPR036388">
    <property type="entry name" value="WH-like_DNA-bd_sf"/>
</dbReference>
<dbReference type="Gene3D" id="1.10.10.10">
    <property type="entry name" value="Winged helix-like DNA-binding domain superfamily/Winged helix DNA-binding domain"/>
    <property type="match status" value="1"/>
</dbReference>
<name>A0A6J4K9R0_9BACT</name>
<accession>A0A6J4K9R0</accession>
<dbReference type="SMART" id="SM00421">
    <property type="entry name" value="HTH_LUXR"/>
    <property type="match status" value="1"/>
</dbReference>
<dbReference type="InterPro" id="IPR011990">
    <property type="entry name" value="TPR-like_helical_dom_sf"/>
</dbReference>
<dbReference type="InterPro" id="IPR016032">
    <property type="entry name" value="Sig_transdc_resp-reg_C-effctor"/>
</dbReference>
<dbReference type="Pfam" id="PF13424">
    <property type="entry name" value="TPR_12"/>
    <property type="match status" value="1"/>
</dbReference>
<dbReference type="AlphaFoldDB" id="A0A6J4K9R0"/>
<dbReference type="Gene3D" id="1.25.40.10">
    <property type="entry name" value="Tetratricopeptide repeat domain"/>
    <property type="match status" value="2"/>
</dbReference>
<dbReference type="PRINTS" id="PR00038">
    <property type="entry name" value="HTHLUXR"/>
</dbReference>
<dbReference type="InterPro" id="IPR041664">
    <property type="entry name" value="AAA_16"/>
</dbReference>
<dbReference type="PROSITE" id="PS50043">
    <property type="entry name" value="HTH_LUXR_2"/>
    <property type="match status" value="1"/>
</dbReference>
<keyword evidence="2" id="KW-0067">ATP-binding</keyword>
<evidence type="ECO:0000256" key="1">
    <source>
        <dbReference type="ARBA" id="ARBA00022741"/>
    </source>
</evidence>
<gene>
    <name evidence="4" type="ORF">AVDCRST_MAG68-170</name>
</gene>
<evidence type="ECO:0000259" key="3">
    <source>
        <dbReference type="PROSITE" id="PS50043"/>
    </source>
</evidence>
<dbReference type="PANTHER" id="PTHR16305:SF35">
    <property type="entry name" value="TRANSCRIPTIONAL ACTIVATOR DOMAIN"/>
    <property type="match status" value="1"/>
</dbReference>
<evidence type="ECO:0000313" key="4">
    <source>
        <dbReference type="EMBL" id="CAA9298623.1"/>
    </source>
</evidence>
<dbReference type="GO" id="GO:0003677">
    <property type="term" value="F:DNA binding"/>
    <property type="evidence" value="ECO:0007669"/>
    <property type="project" value="InterPro"/>
</dbReference>
<organism evidence="4">
    <name type="scientific">uncultured Gemmatimonadota bacterium</name>
    <dbReference type="NCBI Taxonomy" id="203437"/>
    <lineage>
        <taxon>Bacteria</taxon>
        <taxon>Pseudomonadati</taxon>
        <taxon>Gemmatimonadota</taxon>
        <taxon>environmental samples</taxon>
    </lineage>
</organism>
<sequence length="931" mass="101514">MVRELLDGGGGMLVFAGESGIGKSRLLQAAEEEAEGRGWSVAAGRAYPVEAGIPYAPVADLLLPIVRALPPETLATLTRGEAELGWLIPELGRGDPSRSQPEMKTRLLWSLTEFLGRLAARRPLLLLIDDLQWADASSLELLHFAARHLGDRRVALLASYNDTRGPVPWRGVRVHRLAPLSREGTAEMLRGLRGDEATGELAELLYGRTQGNPFFLQEILKTLGQRGAEPGEIELPSSIREAVLDRVASLSARAREVADLLAVTGTSARYAELRELTGDEAALVEALEELRAERVVDERLEGAELIYDFTHPVLRETVYGALGMARARLLHARVAAALEAVHGEGEQAGRLAYHYVRSHARDQEKAVRYLAMAGRAALAQYANREAADYLAAALERTPGDIALMEELARARQRLGDFDAAAGLWTRVRAAAAGDDGRVGAAERRLGLIHYWGGRYPEALRHFDAALEAATRAGAELLTARVRLARAECFMEMGRPGEAREEIGEALRIAEKRGEAALLVRVHLVLLLLHTWTGPPERARAHGERALALAGDTAEPGLRCMVHWGMGMLAGLTGDAPAVRRHVAECQRVADEIHSPIHRVRAAELAVELMSNTGEWDAALALAERTLAMARALGQRTILARLLVWTGLIYMGRGELERGRGYVDEAWELSGAGDSEHPLDVHTVVPAHAGRAAYHLAAGEMAEAVRVGERGLVVADRTGYTVWAMHRLLPIMAEAYLSMGDVEGATRVGARLRADAERLGHDLGIGWADACDAFLVWLRGDIDGAVGCMRAAAERLESVPVLPAAARLRRHFAARLRDSGRTEEALRELRQVHEVFARIGAERELAKTREQLRELGVRPPARGDAAHGGLTAREAEIARLVAARQSNKNIARTLAISPRTVTTHLSNIFRKLEIGSRGELVDVVRQGRVREE</sequence>
<feature type="domain" description="HTH luxR-type" evidence="3">
    <location>
        <begin position="862"/>
        <end position="927"/>
    </location>
</feature>
<dbReference type="SUPFAM" id="SSF52540">
    <property type="entry name" value="P-loop containing nucleoside triphosphate hydrolases"/>
    <property type="match status" value="1"/>
</dbReference>
<dbReference type="SMART" id="SM00028">
    <property type="entry name" value="TPR"/>
    <property type="match status" value="5"/>
</dbReference>
<reference evidence="4" key="1">
    <citation type="submission" date="2020-02" db="EMBL/GenBank/DDBJ databases">
        <authorList>
            <person name="Meier V. D."/>
        </authorList>
    </citation>
    <scope>NUCLEOTIDE SEQUENCE</scope>
    <source>
        <strain evidence="4">AVDCRST_MAG68</strain>
    </source>
</reference>
<dbReference type="GO" id="GO:0005524">
    <property type="term" value="F:ATP binding"/>
    <property type="evidence" value="ECO:0007669"/>
    <property type="project" value="UniProtKB-KW"/>
</dbReference>
<dbReference type="SUPFAM" id="SSF48452">
    <property type="entry name" value="TPR-like"/>
    <property type="match status" value="3"/>
</dbReference>
<dbReference type="GO" id="GO:0005737">
    <property type="term" value="C:cytoplasm"/>
    <property type="evidence" value="ECO:0007669"/>
    <property type="project" value="TreeGrafter"/>
</dbReference>
<protein>
    <recommendedName>
        <fullName evidence="3">HTH luxR-type domain-containing protein</fullName>
    </recommendedName>
</protein>
<dbReference type="GO" id="GO:0006355">
    <property type="term" value="P:regulation of DNA-templated transcription"/>
    <property type="evidence" value="ECO:0007669"/>
    <property type="project" value="InterPro"/>
</dbReference>
<dbReference type="EMBL" id="CADCTW010000017">
    <property type="protein sequence ID" value="CAA9298623.1"/>
    <property type="molecule type" value="Genomic_DNA"/>
</dbReference>
<dbReference type="Pfam" id="PF13191">
    <property type="entry name" value="AAA_16"/>
    <property type="match status" value="1"/>
</dbReference>
<dbReference type="InterPro" id="IPR000792">
    <property type="entry name" value="Tscrpt_reg_LuxR_C"/>
</dbReference>
<dbReference type="InterPro" id="IPR027417">
    <property type="entry name" value="P-loop_NTPase"/>
</dbReference>